<dbReference type="PROSITE" id="PS50076">
    <property type="entry name" value="DNAJ_2"/>
    <property type="match status" value="1"/>
</dbReference>
<evidence type="ECO:0000313" key="5">
    <source>
        <dbReference type="Proteomes" id="UP000789595"/>
    </source>
</evidence>
<dbReference type="InterPro" id="IPR008971">
    <property type="entry name" value="HSP40/DnaJ_pept-bd"/>
</dbReference>
<dbReference type="SUPFAM" id="SSF49493">
    <property type="entry name" value="HSP40/DnaJ peptide-binding domain"/>
    <property type="match status" value="2"/>
</dbReference>
<dbReference type="GO" id="GO:0006457">
    <property type="term" value="P:protein folding"/>
    <property type="evidence" value="ECO:0007669"/>
    <property type="project" value="InterPro"/>
</dbReference>
<dbReference type="Pfam" id="PF00226">
    <property type="entry name" value="DnaJ"/>
    <property type="match status" value="1"/>
</dbReference>
<feature type="domain" description="J" evidence="2">
    <location>
        <begin position="11"/>
        <end position="77"/>
    </location>
</feature>
<sequence length="320" mass="35636">MADNPEDTGKDFYQILGISRAATDAEIKKAYRKLAMRWHPDKNPDKADEALAVFQDVGEAYTVLTDKQKKAVFDQYGYEALRDGVPDDTGGYQGGWTYTQNAREIFTEFFGTDNPFADFGFGSDVPFASRMAKAGPTKMKAIARPMDCSLEELYCGCLKTFNVTRKRLVQPVEDEDNPIYEDVTKKLTVAIKPGWRAKTKVTFPGEGDEGPGIIPADICFSVRELPHAHFTRDGLNLLYIHTISLSSALCGHTVNIKHLDGRTLNVSCPEVVQPGYEKVVKGEGMVKGEDRGDLTIRFNIEFPKFLEGPQKEHIQKALGL</sequence>
<dbReference type="InterPro" id="IPR051339">
    <property type="entry name" value="DnaJ_subfamily_B"/>
</dbReference>
<dbReference type="InterPro" id="IPR002939">
    <property type="entry name" value="DnaJ_C"/>
</dbReference>
<dbReference type="FunFam" id="2.60.260.20:FF:000002">
    <property type="entry name" value="Dnaj homolog subfamily b member"/>
    <property type="match status" value="1"/>
</dbReference>
<reference evidence="3" key="1">
    <citation type="submission" date="2021-01" db="EMBL/GenBank/DDBJ databases">
        <authorList>
            <person name="Corre E."/>
            <person name="Pelletier E."/>
            <person name="Niang G."/>
            <person name="Scheremetjew M."/>
            <person name="Finn R."/>
            <person name="Kale V."/>
            <person name="Holt S."/>
            <person name="Cochrane G."/>
            <person name="Meng A."/>
            <person name="Brown T."/>
            <person name="Cohen L."/>
        </authorList>
    </citation>
    <scope>NUCLEOTIDE SEQUENCE</scope>
    <source>
        <strain evidence="3">CCMP1756</strain>
    </source>
</reference>
<proteinExistence type="predicted"/>
<dbReference type="InterPro" id="IPR001623">
    <property type="entry name" value="DnaJ_domain"/>
</dbReference>
<name>A0A7S3ZLC2_9STRA</name>
<dbReference type="OrthoDB" id="550424at2759"/>
<gene>
    <name evidence="3" type="ORF">PCAL00307_LOCUS2298</name>
    <name evidence="4" type="ORF">PECAL_3P10660</name>
</gene>
<dbReference type="PRINTS" id="PR00625">
    <property type="entry name" value="JDOMAIN"/>
</dbReference>
<protein>
    <recommendedName>
        <fullName evidence="2">J domain-containing protein</fullName>
    </recommendedName>
</protein>
<reference evidence="4" key="2">
    <citation type="submission" date="2021-11" db="EMBL/GenBank/DDBJ databases">
        <authorList>
            <consortium name="Genoscope - CEA"/>
            <person name="William W."/>
        </authorList>
    </citation>
    <scope>NUCLEOTIDE SEQUENCE</scope>
</reference>
<accession>A0A7S3ZLC2</accession>
<organism evidence="3">
    <name type="scientific">Pelagomonas calceolata</name>
    <dbReference type="NCBI Taxonomy" id="35677"/>
    <lineage>
        <taxon>Eukaryota</taxon>
        <taxon>Sar</taxon>
        <taxon>Stramenopiles</taxon>
        <taxon>Ochrophyta</taxon>
        <taxon>Pelagophyceae</taxon>
        <taxon>Pelagomonadales</taxon>
        <taxon>Pelagomonadaceae</taxon>
        <taxon>Pelagomonas</taxon>
    </lineage>
</organism>
<dbReference type="GO" id="GO:0051082">
    <property type="term" value="F:unfolded protein binding"/>
    <property type="evidence" value="ECO:0007669"/>
    <property type="project" value="InterPro"/>
</dbReference>
<keyword evidence="5" id="KW-1185">Reference proteome</keyword>
<evidence type="ECO:0000259" key="2">
    <source>
        <dbReference type="PROSITE" id="PS50076"/>
    </source>
</evidence>
<dbReference type="EMBL" id="HBIW01002746">
    <property type="protein sequence ID" value="CAE0686864.1"/>
    <property type="molecule type" value="Transcribed_RNA"/>
</dbReference>
<dbReference type="PANTHER" id="PTHR24078">
    <property type="entry name" value="DNAJ HOMOLOG SUBFAMILY C MEMBER"/>
    <property type="match status" value="1"/>
</dbReference>
<dbReference type="FunFam" id="1.10.287.110:FF:000106">
    <property type="entry name" value="Putative heat shock protein-like protein"/>
    <property type="match status" value="1"/>
</dbReference>
<dbReference type="AlphaFoldDB" id="A0A7S3ZLC2"/>
<dbReference type="SMART" id="SM00271">
    <property type="entry name" value="DnaJ"/>
    <property type="match status" value="1"/>
</dbReference>
<dbReference type="FunFam" id="2.60.260.20:FF:000006">
    <property type="entry name" value="DnaJ subfamily B member 13"/>
    <property type="match status" value="1"/>
</dbReference>
<dbReference type="CDD" id="cd10747">
    <property type="entry name" value="DnaJ_C"/>
    <property type="match status" value="1"/>
</dbReference>
<dbReference type="GO" id="GO:0051087">
    <property type="term" value="F:protein-folding chaperone binding"/>
    <property type="evidence" value="ECO:0007669"/>
    <property type="project" value="TreeGrafter"/>
</dbReference>
<evidence type="ECO:0000256" key="1">
    <source>
        <dbReference type="ARBA" id="ARBA00023186"/>
    </source>
</evidence>
<dbReference type="EMBL" id="CAKKNE010000003">
    <property type="protein sequence ID" value="CAH0371138.1"/>
    <property type="molecule type" value="Genomic_DNA"/>
</dbReference>
<dbReference type="Gene3D" id="2.60.260.20">
    <property type="entry name" value="Urease metallochaperone UreE, N-terminal domain"/>
    <property type="match status" value="2"/>
</dbReference>
<dbReference type="Pfam" id="PF01556">
    <property type="entry name" value="DnaJ_C"/>
    <property type="match status" value="1"/>
</dbReference>
<dbReference type="PANTHER" id="PTHR24078:SF553">
    <property type="entry name" value="DNAJ HOMOLOG SUBFAMILY B MEMBER 5"/>
    <property type="match status" value="1"/>
</dbReference>
<keyword evidence="1" id="KW-0143">Chaperone</keyword>
<dbReference type="Gene3D" id="1.10.287.110">
    <property type="entry name" value="DnaJ domain"/>
    <property type="match status" value="1"/>
</dbReference>
<dbReference type="InterPro" id="IPR036869">
    <property type="entry name" value="J_dom_sf"/>
</dbReference>
<evidence type="ECO:0000313" key="3">
    <source>
        <dbReference type="EMBL" id="CAE0686864.1"/>
    </source>
</evidence>
<dbReference type="GO" id="GO:0005829">
    <property type="term" value="C:cytosol"/>
    <property type="evidence" value="ECO:0007669"/>
    <property type="project" value="TreeGrafter"/>
</dbReference>
<dbReference type="Proteomes" id="UP000789595">
    <property type="component" value="Unassembled WGS sequence"/>
</dbReference>
<dbReference type="CDD" id="cd06257">
    <property type="entry name" value="DnaJ"/>
    <property type="match status" value="1"/>
</dbReference>
<evidence type="ECO:0000313" key="4">
    <source>
        <dbReference type="EMBL" id="CAH0371138.1"/>
    </source>
</evidence>
<dbReference type="SUPFAM" id="SSF46565">
    <property type="entry name" value="Chaperone J-domain"/>
    <property type="match status" value="1"/>
</dbReference>